<name>A0A483CSU1_9EURY</name>
<organism evidence="1 2">
    <name type="scientific">Methanofollis fontis</name>
    <dbReference type="NCBI Taxonomy" id="2052832"/>
    <lineage>
        <taxon>Archaea</taxon>
        <taxon>Methanobacteriati</taxon>
        <taxon>Methanobacteriota</taxon>
        <taxon>Stenosarchaea group</taxon>
        <taxon>Methanomicrobia</taxon>
        <taxon>Methanomicrobiales</taxon>
        <taxon>Methanomicrobiaceae</taxon>
        <taxon>Methanofollis</taxon>
    </lineage>
</organism>
<evidence type="ECO:0000313" key="2">
    <source>
        <dbReference type="Proteomes" id="UP000292580"/>
    </source>
</evidence>
<evidence type="ECO:0000313" key="1">
    <source>
        <dbReference type="EMBL" id="TAJ44175.1"/>
    </source>
</evidence>
<gene>
    <name evidence="1" type="ORF">CUJ86_09115</name>
</gene>
<dbReference type="EMBL" id="PGCL01000003">
    <property type="protein sequence ID" value="TAJ44175.1"/>
    <property type="molecule type" value="Genomic_DNA"/>
</dbReference>
<proteinExistence type="predicted"/>
<accession>A0A483CSU1</accession>
<dbReference type="OrthoDB" id="105898at2157"/>
<comment type="caution">
    <text evidence="1">The sequence shown here is derived from an EMBL/GenBank/DDBJ whole genome shotgun (WGS) entry which is preliminary data.</text>
</comment>
<protein>
    <submittedName>
        <fullName evidence="1">Uncharacterized protein</fullName>
    </submittedName>
</protein>
<dbReference type="AlphaFoldDB" id="A0A483CSU1"/>
<keyword evidence="2" id="KW-1185">Reference proteome</keyword>
<reference evidence="1 2" key="1">
    <citation type="submission" date="2017-11" db="EMBL/GenBank/DDBJ databases">
        <title>Isolation and Characterization of Methanofollis Species from Methane Seep Offshore SW Taiwan.</title>
        <authorList>
            <person name="Teng N.-H."/>
            <person name="Lai M.-C."/>
            <person name="Chen S.-C."/>
        </authorList>
    </citation>
    <scope>NUCLEOTIDE SEQUENCE [LARGE SCALE GENOMIC DNA]</scope>
    <source>
        <strain evidence="1 2">FWC-SCC2</strain>
    </source>
</reference>
<dbReference type="RefSeq" id="WP_130647245.1">
    <property type="nucleotide sequence ID" value="NZ_PGCL01000003.1"/>
</dbReference>
<sequence length="1176" mass="132877">MARGNEDEIEVLLSDISQIPRRKEKKELLETIHATILETAFRENHPELARLPVILPKNEIYDYIHRATHHFIDTKEPAWLNAVYDLAESLDRKSSQSQILSEVTKNLIESGVDHADADLIEAGMKTFHQISFRKYRSAILMDIVPLHIVWSITIRDTTLLKEALGLIEGIGDISKRSLLQSEVTKAIGRIGIAKREFNLIIDALRDAAGIKQKIRRTNSIDSIIGQVWKSPLGSSISDIPAVLARMEGLEEEQISEITAALIGEKIRRAHDKGAVISHLEEVLKEYPFTLQATITELLKAAEHFGDPYYLESALRFNTQLSPSDEVQIREIIRAGISVVERTGEAKFLLDIVPIVEEAVTGPRAYAIYLQLVHTMLQRGAFTHAVDIYTRITSFTELIQTGTQFWDTSVMLVSAGVLRDRVDQIRDQVFARMDTETRENLIQRSIADICKHTSLGEIIHHISSLVALAGMHRHRDEQLLMAIDLLIERRFIETLDPSYLVEIARQISNTGISGIAVSRIVTNIADFGVSHRNRDYLQRAVGLTCEIRGQKTRSEALCSVIDRAADLAVNQGDLTLLKRMRSWTDPLLEKEYGLYTTGNIVLGMVKYGIDKKAPHALENAYDIAGEIDDPSLRQQLYEQIIEGYIRVGCLMMREAISAENRDLLETRISVFRRATDILRVTVTERRYSIRIARGIDIITEYVHQTKNPYYSIPLVMFVLEIKSAVERDAMITRVATEFEPYIDDVASTDPYEMMAFLLQRLEHAKGLPEVMELTRSLLMRIGNLYTRFSGMCTLAEGYLRLHDTERAAEILGDVRRGTADMGIPHERALILSDSAGLIARIDIDAGYESFEEAFTLLPEIDPEMGGIVRKHLVFSLVSLHALRADETNTAIAIRLINAIEEPVDFVNSLVAAFGIVIQGGQTQDVMESIYAGIDEIPLAYDRASMLLSVVPIAQKYGENGDAERLLREATNLTDEIMIPLVAAMVRKGICQMYLMLSTAEHNEDYRNEGIRVIETIEEEIIRHRIFQQLGLKDEKGITDPAYKRLMEATQEMLAATPNHPDLSSIEYLIESLSDRAQRARYCFELFLLLHEAERERAADAILLFGLDEASIIRPLSRRVYVLCDLALSLHEAGERKKSRDIIGMAVNAATNIRQDDLRDEVFNELDVAMRIIQEERM</sequence>
<dbReference type="Proteomes" id="UP000292580">
    <property type="component" value="Unassembled WGS sequence"/>
</dbReference>